<name>A0A2S4HD12_9GAMM</name>
<keyword evidence="1" id="KW-0698">rRNA processing</keyword>
<keyword evidence="1" id="KW-0808">Transferase</keyword>
<feature type="binding site" evidence="1">
    <location>
        <position position="182"/>
    </location>
    <ligand>
        <name>S-adenosyl-L-methionine</name>
        <dbReference type="ChEBI" id="CHEBI:59789"/>
    </ligand>
</feature>
<dbReference type="GO" id="GO:0005737">
    <property type="term" value="C:cytoplasm"/>
    <property type="evidence" value="ECO:0007669"/>
    <property type="project" value="UniProtKB-SubCell"/>
</dbReference>
<dbReference type="AlphaFoldDB" id="A0A2S4HD12"/>
<reference evidence="3 5" key="2">
    <citation type="submission" date="2018-10" db="EMBL/GenBank/DDBJ databases">
        <title>Draft genome sequence of Zhongshania sp. DSW25-10.</title>
        <authorList>
            <person name="Oh J."/>
        </authorList>
    </citation>
    <scope>NUCLEOTIDE SEQUENCE [LARGE SCALE GENOMIC DNA]</scope>
    <source>
        <strain evidence="3 5">DSW25-10</strain>
    </source>
</reference>
<dbReference type="PANTHER" id="PTHR36112:SF1">
    <property type="entry name" value="RIBOSOMAL RNA SMALL SUBUNIT METHYLTRANSFERASE J"/>
    <property type="match status" value="1"/>
</dbReference>
<dbReference type="InterPro" id="IPR029063">
    <property type="entry name" value="SAM-dependent_MTases_sf"/>
</dbReference>
<gene>
    <name evidence="1" type="primary">rsmJ</name>
    <name evidence="2" type="ORF">C0068_15445</name>
    <name evidence="3" type="ORF">D0911_12450</name>
</gene>
<dbReference type="Proteomes" id="UP000237222">
    <property type="component" value="Unassembled WGS sequence"/>
</dbReference>
<sequence length="263" mass="28694">MTHSAIADRIFVTAASTPLVLNTTSSSAELAQRLGLRLVDDWSEQADQVHVFYEGDRLVIGLPPVNREHPVAVDFELALRNRHPGKELLIKAVGGSRNRASVVDATAGLGRDSFLMASHGCTVTMCERMPVVAALLADGLRRAKGADECFEIAERMGLHQGSALDFLTGLAEDDCPDVVYLDPMFPVSGKSALVKKEMRLFHSLVGLDEDSDALLDVALQRARHRVVVKRPPKAPYLAERKPQLSVAGKAVRFDIYPLKAFAK</sequence>
<comment type="caution">
    <text evidence="2">The sequence shown here is derived from an EMBL/GenBank/DDBJ whole genome shotgun (WGS) entry which is preliminary data.</text>
</comment>
<accession>A0A2S4HD12</accession>
<dbReference type="PANTHER" id="PTHR36112">
    <property type="entry name" value="RIBOSOMAL RNA SMALL SUBUNIT METHYLTRANSFERASE J"/>
    <property type="match status" value="1"/>
</dbReference>
<comment type="subcellular location">
    <subcellularLocation>
        <location evidence="1">Cytoplasm</location>
    </subcellularLocation>
</comment>
<organism evidence="2 4">
    <name type="scientific">Zhongshania marina</name>
    <dbReference type="NCBI Taxonomy" id="2304603"/>
    <lineage>
        <taxon>Bacteria</taxon>
        <taxon>Pseudomonadati</taxon>
        <taxon>Pseudomonadota</taxon>
        <taxon>Gammaproteobacteria</taxon>
        <taxon>Cellvibrionales</taxon>
        <taxon>Spongiibacteraceae</taxon>
        <taxon>Zhongshania</taxon>
    </lineage>
</organism>
<protein>
    <recommendedName>
        <fullName evidence="1">Ribosomal RNA small subunit methyltransferase J</fullName>
        <ecNumber evidence="1">2.1.1.242</ecNumber>
    </recommendedName>
    <alternativeName>
        <fullName evidence="1">16S rRNA m2G1516 methyltransferase</fullName>
    </alternativeName>
    <alternativeName>
        <fullName evidence="1">rRNA (guanine-N(2)-)-methyltransferase</fullName>
    </alternativeName>
</protein>
<evidence type="ECO:0000313" key="3">
    <source>
        <dbReference type="EMBL" id="RNL61528.1"/>
    </source>
</evidence>
<dbReference type="Pfam" id="PF04445">
    <property type="entry name" value="SAM_MT"/>
    <property type="match status" value="1"/>
</dbReference>
<dbReference type="Gene3D" id="3.40.50.150">
    <property type="entry name" value="Vaccinia Virus protein VP39"/>
    <property type="match status" value="1"/>
</dbReference>
<evidence type="ECO:0000313" key="2">
    <source>
        <dbReference type="EMBL" id="POP51819.1"/>
    </source>
</evidence>
<keyword evidence="1" id="KW-0489">Methyltransferase</keyword>
<evidence type="ECO:0000313" key="4">
    <source>
        <dbReference type="Proteomes" id="UP000237222"/>
    </source>
</evidence>
<dbReference type="EC" id="2.1.1.242" evidence="1"/>
<comment type="caution">
    <text evidence="1">Lacks conserved residue(s) required for the propagation of feature annotation.</text>
</comment>
<feature type="binding site" evidence="1">
    <location>
        <begin position="127"/>
        <end position="128"/>
    </location>
    <ligand>
        <name>S-adenosyl-L-methionine</name>
        <dbReference type="ChEBI" id="CHEBI:59789"/>
    </ligand>
</feature>
<comment type="catalytic activity">
    <reaction evidence="1">
        <text>guanosine(1516) in 16S rRNA + S-adenosyl-L-methionine = N(2)-methylguanosine(1516) in 16S rRNA + S-adenosyl-L-homocysteine + H(+)</text>
        <dbReference type="Rhea" id="RHEA:43220"/>
        <dbReference type="Rhea" id="RHEA-COMP:10412"/>
        <dbReference type="Rhea" id="RHEA-COMP:10413"/>
        <dbReference type="ChEBI" id="CHEBI:15378"/>
        <dbReference type="ChEBI" id="CHEBI:57856"/>
        <dbReference type="ChEBI" id="CHEBI:59789"/>
        <dbReference type="ChEBI" id="CHEBI:74269"/>
        <dbReference type="ChEBI" id="CHEBI:74481"/>
        <dbReference type="EC" id="2.1.1.242"/>
    </reaction>
</comment>
<feature type="binding site" evidence="1">
    <location>
        <begin position="111"/>
        <end position="112"/>
    </location>
    <ligand>
        <name>S-adenosyl-L-methionine</name>
        <dbReference type="ChEBI" id="CHEBI:59789"/>
    </ligand>
</feature>
<comment type="similarity">
    <text evidence="1">Belongs to the methyltransferase superfamily. RsmJ family.</text>
</comment>
<dbReference type="Proteomes" id="UP000274695">
    <property type="component" value="Unassembled WGS sequence"/>
</dbReference>
<dbReference type="EMBL" id="RHGB01000013">
    <property type="protein sequence ID" value="RNL61528.1"/>
    <property type="molecule type" value="Genomic_DNA"/>
</dbReference>
<dbReference type="InterPro" id="IPR007536">
    <property type="entry name" value="16SrRNA_methylTrfase_J"/>
</dbReference>
<keyword evidence="1" id="KW-0949">S-adenosyl-L-methionine</keyword>
<evidence type="ECO:0000256" key="1">
    <source>
        <dbReference type="HAMAP-Rule" id="MF_01523"/>
    </source>
</evidence>
<dbReference type="SUPFAM" id="SSF53335">
    <property type="entry name" value="S-adenosyl-L-methionine-dependent methyltransferases"/>
    <property type="match status" value="1"/>
</dbReference>
<dbReference type="HAMAP" id="MF_01523">
    <property type="entry name" value="16SrRNA_methyltr_J"/>
    <property type="match status" value="1"/>
</dbReference>
<comment type="function">
    <text evidence="1">Specifically methylates the guanosine in position 1516 of 16S rRNA.</text>
</comment>
<evidence type="ECO:0000313" key="5">
    <source>
        <dbReference type="Proteomes" id="UP000274695"/>
    </source>
</evidence>
<keyword evidence="5" id="KW-1185">Reference proteome</keyword>
<dbReference type="CDD" id="cd02440">
    <property type="entry name" value="AdoMet_MTases"/>
    <property type="match status" value="1"/>
</dbReference>
<proteinExistence type="inferred from homology"/>
<dbReference type="EMBL" id="PQGG01000035">
    <property type="protein sequence ID" value="POP51819.1"/>
    <property type="molecule type" value="Genomic_DNA"/>
</dbReference>
<reference evidence="2" key="1">
    <citation type="submission" date="2018-01" db="EMBL/GenBank/DDBJ databases">
        <authorList>
            <person name="Yu X.-D."/>
        </authorList>
    </citation>
    <scope>NUCLEOTIDE SEQUENCE</scope>
    <source>
        <strain evidence="2">ZX-21</strain>
    </source>
</reference>
<dbReference type="OrthoDB" id="3191794at2"/>
<keyword evidence="1" id="KW-0963">Cytoplasm</keyword>
<dbReference type="GO" id="GO:0008990">
    <property type="term" value="F:rRNA (guanine-N2-)-methyltransferase activity"/>
    <property type="evidence" value="ECO:0007669"/>
    <property type="project" value="UniProtKB-UniRule"/>
</dbReference>